<evidence type="ECO:0000313" key="1">
    <source>
        <dbReference type="EMBL" id="QDU79388.1"/>
    </source>
</evidence>
<dbReference type="Proteomes" id="UP000317178">
    <property type="component" value="Chromosome"/>
</dbReference>
<protein>
    <submittedName>
        <fullName evidence="1">Uncharacterized protein</fullName>
    </submittedName>
</protein>
<gene>
    <name evidence="1" type="ORF">Pla110_10960</name>
</gene>
<dbReference type="AlphaFoldDB" id="A0A518CJH7"/>
<dbReference type="KEGG" id="plon:Pla110_10960"/>
<keyword evidence="2" id="KW-1185">Reference proteome</keyword>
<proteinExistence type="predicted"/>
<reference evidence="1 2" key="1">
    <citation type="submission" date="2019-02" db="EMBL/GenBank/DDBJ databases">
        <title>Deep-cultivation of Planctomycetes and their phenomic and genomic characterization uncovers novel biology.</title>
        <authorList>
            <person name="Wiegand S."/>
            <person name="Jogler M."/>
            <person name="Boedeker C."/>
            <person name="Pinto D."/>
            <person name="Vollmers J."/>
            <person name="Rivas-Marin E."/>
            <person name="Kohn T."/>
            <person name="Peeters S.H."/>
            <person name="Heuer A."/>
            <person name="Rast P."/>
            <person name="Oberbeckmann S."/>
            <person name="Bunk B."/>
            <person name="Jeske O."/>
            <person name="Meyerdierks A."/>
            <person name="Storesund J.E."/>
            <person name="Kallscheuer N."/>
            <person name="Luecker S."/>
            <person name="Lage O.M."/>
            <person name="Pohl T."/>
            <person name="Merkel B.J."/>
            <person name="Hornburger P."/>
            <person name="Mueller R.-W."/>
            <person name="Bruemmer F."/>
            <person name="Labrenz M."/>
            <person name="Spormann A.M."/>
            <person name="Op den Camp H."/>
            <person name="Overmann J."/>
            <person name="Amann R."/>
            <person name="Jetten M.S.M."/>
            <person name="Mascher T."/>
            <person name="Medema M.H."/>
            <person name="Devos D.P."/>
            <person name="Kaster A.-K."/>
            <person name="Ovreas L."/>
            <person name="Rohde M."/>
            <person name="Galperin M.Y."/>
            <person name="Jogler C."/>
        </authorList>
    </citation>
    <scope>NUCLEOTIDE SEQUENCE [LARGE SCALE GENOMIC DNA]</scope>
    <source>
        <strain evidence="1 2">Pla110</strain>
    </source>
</reference>
<organism evidence="1 2">
    <name type="scientific">Polystyrenella longa</name>
    <dbReference type="NCBI Taxonomy" id="2528007"/>
    <lineage>
        <taxon>Bacteria</taxon>
        <taxon>Pseudomonadati</taxon>
        <taxon>Planctomycetota</taxon>
        <taxon>Planctomycetia</taxon>
        <taxon>Planctomycetales</taxon>
        <taxon>Planctomycetaceae</taxon>
        <taxon>Polystyrenella</taxon>
    </lineage>
</organism>
<accession>A0A518CJH7</accession>
<dbReference type="EMBL" id="CP036281">
    <property type="protein sequence ID" value="QDU79388.1"/>
    <property type="molecule type" value="Genomic_DNA"/>
</dbReference>
<sequence>MPVTSIIHDKTKPVHISINFYVLQTTYAKQPKHLYRMDLTRSKLRVSYFYTKYPIRDEDPN</sequence>
<name>A0A518CJH7_9PLAN</name>
<evidence type="ECO:0000313" key="2">
    <source>
        <dbReference type="Proteomes" id="UP000317178"/>
    </source>
</evidence>